<evidence type="ECO:0000259" key="2">
    <source>
        <dbReference type="Pfam" id="PF05876"/>
    </source>
</evidence>
<dbReference type="InterPro" id="IPR008866">
    <property type="entry name" value="Phage_lambda_GpA-like"/>
</dbReference>
<proteinExistence type="inferred from homology"/>
<dbReference type="GO" id="GO:0005524">
    <property type="term" value="F:ATP binding"/>
    <property type="evidence" value="ECO:0007669"/>
    <property type="project" value="InterPro"/>
</dbReference>
<feature type="domain" description="Phage terminase large subunit GpA ATPase" evidence="2">
    <location>
        <begin position="45"/>
        <end position="290"/>
    </location>
</feature>
<dbReference type="HOGENOM" id="CLU_023850_4_1_6"/>
<keyword evidence="5" id="KW-1185">Reference proteome</keyword>
<dbReference type="GO" id="GO:0004519">
    <property type="term" value="F:endonuclease activity"/>
    <property type="evidence" value="ECO:0007669"/>
    <property type="project" value="InterPro"/>
</dbReference>
<dbReference type="OrthoDB" id="5181253at2"/>
<dbReference type="HAMAP" id="MF_04144">
    <property type="entry name" value="TERL_LAMBDA"/>
    <property type="match status" value="1"/>
</dbReference>
<dbReference type="STRING" id="697282.Mettu_0948"/>
<feature type="domain" description="Terminase large subunit GpA endonuclease" evidence="3">
    <location>
        <begin position="299"/>
        <end position="585"/>
    </location>
</feature>
<dbReference type="GO" id="GO:0016887">
    <property type="term" value="F:ATP hydrolysis activity"/>
    <property type="evidence" value="ECO:0007669"/>
    <property type="project" value="InterPro"/>
</dbReference>
<name>G3IRD6_METTV</name>
<evidence type="ECO:0000259" key="3">
    <source>
        <dbReference type="Pfam" id="PF20454"/>
    </source>
</evidence>
<evidence type="ECO:0000313" key="4">
    <source>
        <dbReference type="EMBL" id="EGW22147.1"/>
    </source>
</evidence>
<dbReference type="eggNOG" id="COG5525">
    <property type="taxonomic scope" value="Bacteria"/>
</dbReference>
<reference evidence="4 5" key="1">
    <citation type="submission" date="2011-06" db="EMBL/GenBank/DDBJ databases">
        <title>Genomic sequence of Methylobacter tundripaludum SV96.</title>
        <authorList>
            <consortium name="US DOE Joint Genome Institute"/>
            <person name="Lucas S."/>
            <person name="Han J."/>
            <person name="Lapidus A."/>
            <person name="Cheng J.-F."/>
            <person name="Goodwin L."/>
            <person name="Pitluck S."/>
            <person name="Held B."/>
            <person name="Detter J.C."/>
            <person name="Han C."/>
            <person name="Tapia R."/>
            <person name="Land M."/>
            <person name="Hauser L."/>
            <person name="Kyrpides N."/>
            <person name="Ivanova N."/>
            <person name="Ovchinnikova G."/>
            <person name="Pagani I."/>
            <person name="Klotz M.G."/>
            <person name="Dispirito A.A."/>
            <person name="Murrell J.C."/>
            <person name="Dunfield P."/>
            <person name="Kalyuzhnaya M.G."/>
            <person name="Svenning M."/>
            <person name="Trotsenko Y.A."/>
            <person name="Stein L.Y."/>
            <person name="Woyke T."/>
        </authorList>
    </citation>
    <scope>NUCLEOTIDE SEQUENCE [LARGE SCALE GENOMIC DNA]</scope>
    <source>
        <strain evidence="5">ATCC BAA-1195 / DSM 17260 / SV96</strain>
    </source>
</reference>
<dbReference type="AlphaFoldDB" id="G3IRD6"/>
<dbReference type="InterPro" id="IPR046454">
    <property type="entry name" value="GpA_endonuclease"/>
</dbReference>
<evidence type="ECO:0000313" key="5">
    <source>
        <dbReference type="Proteomes" id="UP000004664"/>
    </source>
</evidence>
<dbReference type="EMBL" id="JH109152">
    <property type="protein sequence ID" value="EGW22147.1"/>
    <property type="molecule type" value="Genomic_DNA"/>
</dbReference>
<protein>
    <submittedName>
        <fullName evidence="4">Terminase GpA</fullName>
    </submittedName>
</protein>
<dbReference type="Pfam" id="PF05876">
    <property type="entry name" value="GpA_ATPase"/>
    <property type="match status" value="1"/>
</dbReference>
<dbReference type="RefSeq" id="WP_006890122.1">
    <property type="nucleotide sequence ID" value="NZ_JH109152.1"/>
</dbReference>
<gene>
    <name evidence="4" type="ORF">Mettu_0948</name>
</gene>
<dbReference type="InterPro" id="IPR046453">
    <property type="entry name" value="GpA_ATPase"/>
</dbReference>
<dbReference type="Proteomes" id="UP000004664">
    <property type="component" value="Unassembled WGS sequence"/>
</dbReference>
<dbReference type="Pfam" id="PF20454">
    <property type="entry name" value="GpA_nuclease"/>
    <property type="match status" value="1"/>
</dbReference>
<accession>G3IRD6</accession>
<feature type="region of interest" description="Disordered" evidence="1">
    <location>
        <begin position="33"/>
        <end position="56"/>
    </location>
</feature>
<sequence length="644" mass="72685">MQAQSQYSNAREVINTTRARAYAPRKTQTVSEWSDKNIVLSRKTSPEPGPWRTDRNPILREPMDCLSARSTIHEVVIKFPIQIGKSEIGRNAIGYWMGEAPGPIMACFPADVSMQKWINQKLNPMLDDSPAVKNVMVSTNSRNAANTKEFKDFLGGQLYVEHAGAPARLKSTSVKYLVVDELTEFANSLKTGDDPMVMLEDRYSAFTSTYKRLDISSPGTKGICRIDERYELSDQRHYYMPCPHCLEEITFEWSGLHWDKGGVRVRYVCPECGCEIEEHQKTDMIKAGRWIPKNPESKIRGYTVNCLYYQIGLGPRWEKLVEMWLGVQNDPAKLKTFVNSRLAEAWEDPSMRAVKLNVIADRAEPYRLRVAPLGVCAVTAGVDTQDNRLAVQIVGWGKGMACWVLDYIELMGDPADDAVWIALTDLLNRPIEHINGHALPIQATAIDAGGHRTEAVKDFVRRRMIRRPMVIFGAVPNNAPVLSRPKAQDVNWKGQYNKRGVMIQHVGTVAVKNVLFGRMSTDGDKDNASRLLHFSEDLPREYFTGIVSETFNPRTNRFETKRGARNESLDTLVYAYAAAHHHELRLHLHTAAKWDELGAKLAVVSSDEYRRLQAEAAKAAQQPLLPILPKATITKKPKRNSQLL</sequence>
<organism evidence="4 5">
    <name type="scientific">Methylobacter tundripaludum (strain ATCC BAA-1195 / DSM 17260 / SV96)</name>
    <dbReference type="NCBI Taxonomy" id="697282"/>
    <lineage>
        <taxon>Bacteria</taxon>
        <taxon>Pseudomonadati</taxon>
        <taxon>Pseudomonadota</taxon>
        <taxon>Gammaproteobacteria</taxon>
        <taxon>Methylococcales</taxon>
        <taxon>Methylococcaceae</taxon>
        <taxon>Methylobacter</taxon>
    </lineage>
</organism>
<evidence type="ECO:0000256" key="1">
    <source>
        <dbReference type="SAM" id="MobiDB-lite"/>
    </source>
</evidence>